<protein>
    <submittedName>
        <fullName evidence="2">Uncharacterized protein</fullName>
    </submittedName>
</protein>
<dbReference type="AlphaFoldDB" id="A0A8T0I6I4"/>
<proteinExistence type="predicted"/>
<sequence length="145" mass="16337">MVGTFTKLACIRPSHRSKHQYFLVENVGGKRISPSAGLHGVPLLESFEAVDHPAEPSEKDQPVRCPPPEDSIVQDGQVWRERVARSLRRQIERFNTWQEGDVVGRSEIIMSNSGRPDHSNLREKNLFVAHSAPEFAVSRLLEETA</sequence>
<evidence type="ECO:0000313" key="2">
    <source>
        <dbReference type="EMBL" id="KAG0578023.1"/>
    </source>
</evidence>
<dbReference type="EMBL" id="CM026425">
    <property type="protein sequence ID" value="KAG0578023.1"/>
    <property type="molecule type" value="Genomic_DNA"/>
</dbReference>
<dbReference type="OrthoDB" id="1909326at2759"/>
<evidence type="ECO:0000256" key="1">
    <source>
        <dbReference type="SAM" id="MobiDB-lite"/>
    </source>
</evidence>
<comment type="caution">
    <text evidence="2">The sequence shown here is derived from an EMBL/GenBank/DDBJ whole genome shotgun (WGS) entry which is preliminary data.</text>
</comment>
<feature type="compositionally biased region" description="Basic and acidic residues" evidence="1">
    <location>
        <begin position="52"/>
        <end position="62"/>
    </location>
</feature>
<feature type="region of interest" description="Disordered" evidence="1">
    <location>
        <begin position="52"/>
        <end position="72"/>
    </location>
</feature>
<gene>
    <name evidence="2" type="ORF">KC19_5G198600</name>
</gene>
<name>A0A8T0I6I4_CERPU</name>
<dbReference type="PANTHER" id="PTHR34196:SF2">
    <property type="entry name" value="OS02G0697700 PROTEIN"/>
    <property type="match status" value="1"/>
</dbReference>
<dbReference type="Proteomes" id="UP000822688">
    <property type="component" value="Chromosome 5"/>
</dbReference>
<evidence type="ECO:0000313" key="3">
    <source>
        <dbReference type="Proteomes" id="UP000822688"/>
    </source>
</evidence>
<organism evidence="2 3">
    <name type="scientific">Ceratodon purpureus</name>
    <name type="common">Fire moss</name>
    <name type="synonym">Dicranum purpureum</name>
    <dbReference type="NCBI Taxonomy" id="3225"/>
    <lineage>
        <taxon>Eukaryota</taxon>
        <taxon>Viridiplantae</taxon>
        <taxon>Streptophyta</taxon>
        <taxon>Embryophyta</taxon>
        <taxon>Bryophyta</taxon>
        <taxon>Bryophytina</taxon>
        <taxon>Bryopsida</taxon>
        <taxon>Dicranidae</taxon>
        <taxon>Pseudoditrichales</taxon>
        <taxon>Ditrichaceae</taxon>
        <taxon>Ceratodon</taxon>
    </lineage>
</organism>
<dbReference type="PANTHER" id="PTHR34196">
    <property type="entry name" value="OS02G0697700 PROTEIN"/>
    <property type="match status" value="1"/>
</dbReference>
<accession>A0A8T0I6I4</accession>
<reference evidence="2" key="1">
    <citation type="submission" date="2020-06" db="EMBL/GenBank/DDBJ databases">
        <title>WGS assembly of Ceratodon purpureus strain R40.</title>
        <authorList>
            <person name="Carey S.B."/>
            <person name="Jenkins J."/>
            <person name="Shu S."/>
            <person name="Lovell J.T."/>
            <person name="Sreedasyam A."/>
            <person name="Maumus F."/>
            <person name="Tiley G.P."/>
            <person name="Fernandez-Pozo N."/>
            <person name="Barry K."/>
            <person name="Chen C."/>
            <person name="Wang M."/>
            <person name="Lipzen A."/>
            <person name="Daum C."/>
            <person name="Saski C.A."/>
            <person name="Payton A.C."/>
            <person name="Mcbreen J.C."/>
            <person name="Conrad R.E."/>
            <person name="Kollar L.M."/>
            <person name="Olsson S."/>
            <person name="Huttunen S."/>
            <person name="Landis J.B."/>
            <person name="Wickett N.J."/>
            <person name="Johnson M.G."/>
            <person name="Rensing S.A."/>
            <person name="Grimwood J."/>
            <person name="Schmutz J."/>
            <person name="Mcdaniel S.F."/>
        </authorList>
    </citation>
    <scope>NUCLEOTIDE SEQUENCE</scope>
    <source>
        <strain evidence="2">R40</strain>
    </source>
</reference>
<keyword evidence="3" id="KW-1185">Reference proteome</keyword>